<evidence type="ECO:0000313" key="9">
    <source>
        <dbReference type="EMBL" id="TGD94623.1"/>
    </source>
</evidence>
<evidence type="ECO:0000256" key="6">
    <source>
        <dbReference type="PIRNR" id="PIRNR001365"/>
    </source>
</evidence>
<dbReference type="InterPro" id="IPR017655">
    <property type="entry name" value="Dehydro-deoxyglucarate_dehyd"/>
</dbReference>
<feature type="binding site" evidence="8">
    <location>
        <position position="58"/>
    </location>
    <ligand>
        <name>pyruvate</name>
        <dbReference type="ChEBI" id="CHEBI:15361"/>
    </ligand>
</feature>
<protein>
    <recommendedName>
        <fullName evidence="5">Probable 5-dehydro-4-deoxyglucarate dehydratase</fullName>
        <ecNumber evidence="5">4.2.1.41</ecNumber>
    </recommendedName>
    <alternativeName>
        <fullName evidence="5">5-keto-4-deoxy-glucarate dehydratase</fullName>
        <shortName evidence="5">KDGDH</shortName>
    </alternativeName>
</protein>
<dbReference type="Gene3D" id="3.20.20.70">
    <property type="entry name" value="Aldolase class I"/>
    <property type="match status" value="1"/>
</dbReference>
<comment type="similarity">
    <text evidence="3 5 6">Belongs to the DapA family.</text>
</comment>
<dbReference type="RefSeq" id="WP_135419341.1">
    <property type="nucleotide sequence ID" value="NZ_SRLB01000042.1"/>
</dbReference>
<dbReference type="PIRSF" id="PIRSF001365">
    <property type="entry name" value="DHDPS"/>
    <property type="match status" value="1"/>
</dbReference>
<dbReference type="EMBL" id="SRLB01000042">
    <property type="protein sequence ID" value="TGD94623.1"/>
    <property type="molecule type" value="Genomic_DNA"/>
</dbReference>
<comment type="pathway">
    <text evidence="2 5">Carbohydrate acid metabolism; D-glucarate degradation; 2,5-dioxopentanoate from D-glucarate: step 2/2.</text>
</comment>
<dbReference type="UniPathway" id="UPA00564">
    <property type="reaction ID" value="UER00628"/>
</dbReference>
<dbReference type="InterPro" id="IPR013785">
    <property type="entry name" value="Aldolase_TIM"/>
</dbReference>
<reference evidence="9 10" key="1">
    <citation type="submission" date="2019-04" db="EMBL/GenBank/DDBJ databases">
        <authorList>
            <person name="Feng G."/>
            <person name="Zhu H."/>
        </authorList>
    </citation>
    <scope>NUCLEOTIDE SEQUENCE [LARGE SCALE GENOMIC DNA]</scope>
    <source>
        <strain evidence="9 10">6HR-1</strain>
    </source>
</reference>
<gene>
    <name evidence="9" type="primary">kdgD</name>
    <name evidence="9" type="ORF">EU555_31800</name>
</gene>
<dbReference type="EC" id="4.2.1.41" evidence="5"/>
<dbReference type="Pfam" id="PF00701">
    <property type="entry name" value="DHDPS"/>
    <property type="match status" value="1"/>
</dbReference>
<dbReference type="OrthoDB" id="8995637at2"/>
<dbReference type="NCBIfam" id="NF002958">
    <property type="entry name" value="PRK03620.1"/>
    <property type="match status" value="1"/>
</dbReference>
<accession>A0A4Z0NGN4</accession>
<evidence type="ECO:0000256" key="2">
    <source>
        <dbReference type="ARBA" id="ARBA00004983"/>
    </source>
</evidence>
<evidence type="ECO:0000256" key="4">
    <source>
        <dbReference type="ARBA" id="ARBA00023239"/>
    </source>
</evidence>
<feature type="active site" description="Proton donor/acceptor" evidence="7">
    <location>
        <position position="145"/>
    </location>
</feature>
<feature type="active site" description="Schiff-base intermediate with substrate" evidence="7">
    <location>
        <position position="171"/>
    </location>
</feature>
<sequence length="315" mass="33128">MPSALSPVDLARRLGAGLLSFPVTPFTADFAIDEAQYRSNLDWLCGYDVAGLFAAGGTGEFFSLTPAEVARVVGIAVAGTNGRVPVLAGAGYGTAIACEMARAAEAAGADGLLLLPPYLVGSEQEGLSAHIEAVCRATGLGVIVYNRDNAVIGPDALARLCERLPNLVGYKDGIGDIELMTRVYSRLGDRLTYIGGLPTAETFALPYLEMGVTTYSSAVFNFVPDFALDFYAAVRRRDRVAVAQGLRDFILPLIEIRNRRKGYAVSVIKAGMRAVGRDSGPVRSPLTDLAAAEQAELAALVARVVPAQALAAESS</sequence>
<evidence type="ECO:0000313" key="10">
    <source>
        <dbReference type="Proteomes" id="UP000297535"/>
    </source>
</evidence>
<dbReference type="AlphaFoldDB" id="A0A4Z0NGN4"/>
<dbReference type="HAMAP" id="MF_00694">
    <property type="entry name" value="KDGDH"/>
    <property type="match status" value="1"/>
</dbReference>
<dbReference type="SMART" id="SM01130">
    <property type="entry name" value="DHDPS"/>
    <property type="match status" value="1"/>
</dbReference>
<dbReference type="SUPFAM" id="SSF51569">
    <property type="entry name" value="Aldolase"/>
    <property type="match status" value="1"/>
</dbReference>
<dbReference type="PANTHER" id="PTHR12128">
    <property type="entry name" value="DIHYDRODIPICOLINATE SYNTHASE"/>
    <property type="match status" value="1"/>
</dbReference>
<dbReference type="GO" id="GO:0042838">
    <property type="term" value="P:D-glucarate catabolic process"/>
    <property type="evidence" value="ECO:0007669"/>
    <property type="project" value="UniProtKB-UniRule"/>
</dbReference>
<name>A0A4Z0NGN4_9HYPH</name>
<evidence type="ECO:0000256" key="1">
    <source>
        <dbReference type="ARBA" id="ARBA00001446"/>
    </source>
</evidence>
<dbReference type="Proteomes" id="UP000297535">
    <property type="component" value="Unassembled WGS sequence"/>
</dbReference>
<organism evidence="9 10">
    <name type="scientific">Methylobacterium nonmethylotrophicum</name>
    <dbReference type="NCBI Taxonomy" id="1141884"/>
    <lineage>
        <taxon>Bacteria</taxon>
        <taxon>Pseudomonadati</taxon>
        <taxon>Pseudomonadota</taxon>
        <taxon>Alphaproteobacteria</taxon>
        <taxon>Hyphomicrobiales</taxon>
        <taxon>Methylobacteriaceae</taxon>
        <taxon>Methylobacterium</taxon>
    </lineage>
</organism>
<keyword evidence="4 5" id="KW-0456">Lyase</keyword>
<comment type="catalytic activity">
    <reaction evidence="1 5">
        <text>5-dehydro-4-deoxy-D-glucarate + H(+) = 2,5-dioxopentanoate + CO2 + H2O</text>
        <dbReference type="Rhea" id="RHEA:24608"/>
        <dbReference type="ChEBI" id="CHEBI:15377"/>
        <dbReference type="ChEBI" id="CHEBI:15378"/>
        <dbReference type="ChEBI" id="CHEBI:16526"/>
        <dbReference type="ChEBI" id="CHEBI:42819"/>
        <dbReference type="ChEBI" id="CHEBI:58136"/>
        <dbReference type="EC" id="4.2.1.41"/>
    </reaction>
</comment>
<comment type="caution">
    <text evidence="9">The sequence shown here is derived from an EMBL/GenBank/DDBJ whole genome shotgun (WGS) entry which is preliminary data.</text>
</comment>
<dbReference type="CDD" id="cd00951">
    <property type="entry name" value="KDGDH"/>
    <property type="match status" value="1"/>
</dbReference>
<evidence type="ECO:0000256" key="7">
    <source>
        <dbReference type="PIRSR" id="PIRSR001365-1"/>
    </source>
</evidence>
<dbReference type="NCBIfam" id="TIGR03249">
    <property type="entry name" value="KdgD"/>
    <property type="match status" value="1"/>
</dbReference>
<keyword evidence="10" id="KW-1185">Reference proteome</keyword>
<evidence type="ECO:0000256" key="5">
    <source>
        <dbReference type="HAMAP-Rule" id="MF_00694"/>
    </source>
</evidence>
<evidence type="ECO:0000256" key="3">
    <source>
        <dbReference type="ARBA" id="ARBA00007592"/>
    </source>
</evidence>
<evidence type="ECO:0000256" key="8">
    <source>
        <dbReference type="PIRSR" id="PIRSR001365-2"/>
    </source>
</evidence>
<proteinExistence type="inferred from homology"/>
<dbReference type="InterPro" id="IPR002220">
    <property type="entry name" value="DapA-like"/>
</dbReference>
<dbReference type="GO" id="GO:0047448">
    <property type="term" value="F:5-dehydro-4-deoxyglucarate dehydratase activity"/>
    <property type="evidence" value="ECO:0007669"/>
    <property type="project" value="UniProtKB-UniRule"/>
</dbReference>
<dbReference type="GO" id="GO:0008840">
    <property type="term" value="F:4-hydroxy-tetrahydrodipicolinate synthase activity"/>
    <property type="evidence" value="ECO:0007669"/>
    <property type="project" value="TreeGrafter"/>
</dbReference>
<dbReference type="PANTHER" id="PTHR12128:SF19">
    <property type="entry name" value="5-DEHYDRO-4-DEOXYGLUCARATE DEHYDRATASE 2-RELATED"/>
    <property type="match status" value="1"/>
</dbReference>